<dbReference type="Pfam" id="PF05635">
    <property type="entry name" value="23S_rRNA_IVP"/>
    <property type="match status" value="1"/>
</dbReference>
<dbReference type="CDD" id="cd16377">
    <property type="entry name" value="23S_rRNA_IVP_like"/>
    <property type="match status" value="1"/>
</dbReference>
<sequence length="122" mass="13800">MQGRSVKRRHTQLTVWRDSIALVKRVYELTGDLPKQELFGLISQMRRAAVSVASNIAEGSARDGDKEFLRFLYIARGSLAELETQNIICEQLTFIQAGTLSEDMERVYAKLSALINARKARL</sequence>
<keyword evidence="2" id="KW-1185">Reference proteome</keyword>
<protein>
    <submittedName>
        <fullName evidence="1">Four helix bundle protein</fullName>
    </submittedName>
</protein>
<dbReference type="Gene3D" id="1.20.1440.60">
    <property type="entry name" value="23S rRNA-intervening sequence"/>
    <property type="match status" value="1"/>
</dbReference>
<evidence type="ECO:0000313" key="2">
    <source>
        <dbReference type="Proteomes" id="UP001595548"/>
    </source>
</evidence>
<dbReference type="Proteomes" id="UP001595548">
    <property type="component" value="Unassembled WGS sequence"/>
</dbReference>
<dbReference type="PANTHER" id="PTHR38471:SF2">
    <property type="entry name" value="FOUR HELIX BUNDLE PROTEIN"/>
    <property type="match status" value="1"/>
</dbReference>
<dbReference type="InterPro" id="IPR036583">
    <property type="entry name" value="23S_rRNA_IVS_sf"/>
</dbReference>
<reference evidence="2" key="1">
    <citation type="journal article" date="2019" name="Int. J. Syst. Evol. Microbiol.">
        <title>The Global Catalogue of Microorganisms (GCM) 10K type strain sequencing project: providing services to taxonomists for standard genome sequencing and annotation.</title>
        <authorList>
            <consortium name="The Broad Institute Genomics Platform"/>
            <consortium name="The Broad Institute Genome Sequencing Center for Infectious Disease"/>
            <person name="Wu L."/>
            <person name="Ma J."/>
        </authorList>
    </citation>
    <scope>NUCLEOTIDE SEQUENCE [LARGE SCALE GENOMIC DNA]</scope>
    <source>
        <strain evidence="2">KCTC 52141</strain>
    </source>
</reference>
<proteinExistence type="predicted"/>
<name>A0ABV7HPE8_9GAMM</name>
<organism evidence="1 2">
    <name type="scientific">Gilvimarinus japonicus</name>
    <dbReference type="NCBI Taxonomy" id="1796469"/>
    <lineage>
        <taxon>Bacteria</taxon>
        <taxon>Pseudomonadati</taxon>
        <taxon>Pseudomonadota</taxon>
        <taxon>Gammaproteobacteria</taxon>
        <taxon>Cellvibrionales</taxon>
        <taxon>Cellvibrionaceae</taxon>
        <taxon>Gilvimarinus</taxon>
    </lineage>
</organism>
<accession>A0ABV7HPE8</accession>
<dbReference type="InterPro" id="IPR012657">
    <property type="entry name" value="23S_rRNA-intervening_sequence"/>
</dbReference>
<dbReference type="PANTHER" id="PTHR38471">
    <property type="entry name" value="FOUR HELIX BUNDLE PROTEIN"/>
    <property type="match status" value="1"/>
</dbReference>
<dbReference type="EMBL" id="JBHRTL010000004">
    <property type="protein sequence ID" value="MFC3154405.1"/>
    <property type="molecule type" value="Genomic_DNA"/>
</dbReference>
<comment type="caution">
    <text evidence="1">The sequence shown here is derived from an EMBL/GenBank/DDBJ whole genome shotgun (WGS) entry which is preliminary data.</text>
</comment>
<gene>
    <name evidence="1" type="ORF">ACFOEB_04250</name>
</gene>
<dbReference type="RefSeq" id="WP_382414639.1">
    <property type="nucleotide sequence ID" value="NZ_AP031500.1"/>
</dbReference>
<evidence type="ECO:0000313" key="1">
    <source>
        <dbReference type="EMBL" id="MFC3154405.1"/>
    </source>
</evidence>
<dbReference type="SUPFAM" id="SSF158446">
    <property type="entry name" value="IVS-encoded protein-like"/>
    <property type="match status" value="1"/>
</dbReference>
<dbReference type="NCBIfam" id="TIGR02436">
    <property type="entry name" value="four helix bundle protein"/>
    <property type="match status" value="1"/>
</dbReference>